<proteinExistence type="predicted"/>
<sequence length="235" mass="25343">MALKLSNLEYSNNLGNPIVTSVGKRSIEDRTTVVNDALDSLTDNSLYSYKIRVGKIKVVDGGLFKKTQLPTFQVFAAGMQSQVWATCVCVLQGSDLKTYRCPSTRAEQAEQAAKAAEEQANQMDEDGPALNNMLNRGLGKGFLKKVDSLLDDTDIAAEADFCNSVQTVLEHFEDAAAGKDLSSFAQTAGNAGGFCPNCGAPPWKPALHFALAAATSTHSKQANRTPYRPSRRSIF</sequence>
<evidence type="ECO:0000313" key="2">
    <source>
        <dbReference type="Proteomes" id="UP000225608"/>
    </source>
</evidence>
<dbReference type="RefSeq" id="WP_099431978.1">
    <property type="nucleotide sequence ID" value="NZ_CP024160.1"/>
</dbReference>
<dbReference type="EMBL" id="CP024160">
    <property type="protein sequence ID" value="ATP53870.1"/>
    <property type="molecule type" value="Genomic_DNA"/>
</dbReference>
<gene>
    <name evidence="1" type="ORF">CSV91_04575</name>
</gene>
<name>A0A2D1TX00_9ACTN</name>
<organism evidence="1 2">
    <name type="scientific">Collinsella aerofaciens</name>
    <dbReference type="NCBI Taxonomy" id="74426"/>
    <lineage>
        <taxon>Bacteria</taxon>
        <taxon>Bacillati</taxon>
        <taxon>Actinomycetota</taxon>
        <taxon>Coriobacteriia</taxon>
        <taxon>Coriobacteriales</taxon>
        <taxon>Coriobacteriaceae</taxon>
        <taxon>Collinsella</taxon>
    </lineage>
</organism>
<dbReference type="KEGG" id="caer:CSV91_04575"/>
<protein>
    <submittedName>
        <fullName evidence="1">Uncharacterized protein</fullName>
    </submittedName>
</protein>
<reference evidence="1 2" key="1">
    <citation type="submission" date="2017-10" db="EMBL/GenBank/DDBJ databases">
        <title>Complete genome sequence of Collinsella aerofaciens isolated from the gut of a healthy adult Indian.</title>
        <authorList>
            <person name="Bag S."/>
            <person name="Ghosh T.S."/>
            <person name="Das B."/>
        </authorList>
    </citation>
    <scope>NUCLEOTIDE SEQUENCE [LARGE SCALE GENOMIC DNA]</scope>
    <source>
        <strain evidence="2">indica</strain>
    </source>
</reference>
<evidence type="ECO:0000313" key="1">
    <source>
        <dbReference type="EMBL" id="ATP53870.1"/>
    </source>
</evidence>
<dbReference type="AlphaFoldDB" id="A0A2D1TX00"/>
<accession>A0A2D1TX00</accession>
<dbReference type="Proteomes" id="UP000225608">
    <property type="component" value="Chromosome"/>
</dbReference>